<name>A0A9W9Z326_9CNID</name>
<gene>
    <name evidence="3" type="ORF">OS493_013023</name>
</gene>
<keyword evidence="4" id="KW-1185">Reference proteome</keyword>
<dbReference type="PANTHER" id="PTHR18849">
    <property type="entry name" value="LEUCINE RICH REPEAT PROTEIN"/>
    <property type="match status" value="1"/>
</dbReference>
<evidence type="ECO:0000256" key="2">
    <source>
        <dbReference type="ARBA" id="ARBA00022737"/>
    </source>
</evidence>
<protein>
    <recommendedName>
        <fullName evidence="5">Ubiquitin-like domain-containing protein</fullName>
    </recommendedName>
</protein>
<accession>A0A9W9Z326</accession>
<evidence type="ECO:0000313" key="4">
    <source>
        <dbReference type="Proteomes" id="UP001163046"/>
    </source>
</evidence>
<dbReference type="EMBL" id="MU826831">
    <property type="protein sequence ID" value="KAJ7373429.1"/>
    <property type="molecule type" value="Genomic_DNA"/>
</dbReference>
<dbReference type="SUPFAM" id="SSF54236">
    <property type="entry name" value="Ubiquitin-like"/>
    <property type="match status" value="1"/>
</dbReference>
<dbReference type="InterPro" id="IPR032675">
    <property type="entry name" value="LRR_dom_sf"/>
</dbReference>
<evidence type="ECO:0000313" key="3">
    <source>
        <dbReference type="EMBL" id="KAJ7373429.1"/>
    </source>
</evidence>
<dbReference type="SUPFAM" id="SSF52058">
    <property type="entry name" value="L domain-like"/>
    <property type="match status" value="1"/>
</dbReference>
<organism evidence="3 4">
    <name type="scientific">Desmophyllum pertusum</name>
    <dbReference type="NCBI Taxonomy" id="174260"/>
    <lineage>
        <taxon>Eukaryota</taxon>
        <taxon>Metazoa</taxon>
        <taxon>Cnidaria</taxon>
        <taxon>Anthozoa</taxon>
        <taxon>Hexacorallia</taxon>
        <taxon>Scleractinia</taxon>
        <taxon>Caryophylliina</taxon>
        <taxon>Caryophylliidae</taxon>
        <taxon>Desmophyllum</taxon>
    </lineage>
</organism>
<dbReference type="AlphaFoldDB" id="A0A9W9Z326"/>
<reference evidence="3" key="1">
    <citation type="submission" date="2023-01" db="EMBL/GenBank/DDBJ databases">
        <title>Genome assembly of the deep-sea coral Lophelia pertusa.</title>
        <authorList>
            <person name="Herrera S."/>
            <person name="Cordes E."/>
        </authorList>
    </citation>
    <scope>NUCLEOTIDE SEQUENCE</scope>
    <source>
        <strain evidence="3">USNM1676648</strain>
        <tissue evidence="3">Polyp</tissue>
    </source>
</reference>
<dbReference type="Gene3D" id="3.80.10.10">
    <property type="entry name" value="Ribonuclease Inhibitor"/>
    <property type="match status" value="2"/>
</dbReference>
<sequence length="436" mass="49824">MVDSQAEMRRLSFKDALLNKYSLDDQSDDEELCFIHIGGSPKHKASFGQSEHFQKRIITLDGRGINCAGPVGEIASVCPNVEELDLANNDLSDFHEVFQIISQLQKLEFLNLSENNLSQRIDDIAPFMGQHCKESLASIKKLILNNTAMPLETVYSMLTCLAGVQDLYLSLNGYESIPDSPEQYPNVRSLSINRHVITQWDEIGKLGFVFPELIELRMSECPLENIIPTDIPHQFPNLKVLNLNDTLLDTWEAIDALKCFPGLTDVSLMGIPLLKQYSDQHEKRQLLVARLPNIINLNKTKVTDEEREDAERFLIRHHMDDENPPSRYLELVETHGVLARLAEVNLKAKESAKISFIFDDQPLCKKEINLMQSTTSLKKYLSEIIGIPPAGFKILYRDVGFTFGLEEMRYGYKKLYTYQMKDGDEIHVWSRCGRRK</sequence>
<proteinExistence type="predicted"/>
<comment type="caution">
    <text evidence="3">The sequence shown here is derived from an EMBL/GenBank/DDBJ whole genome shotgun (WGS) entry which is preliminary data.</text>
</comment>
<dbReference type="Proteomes" id="UP001163046">
    <property type="component" value="Unassembled WGS sequence"/>
</dbReference>
<evidence type="ECO:0008006" key="5">
    <source>
        <dbReference type="Google" id="ProtNLM"/>
    </source>
</evidence>
<dbReference type="InterPro" id="IPR029071">
    <property type="entry name" value="Ubiquitin-like_domsf"/>
</dbReference>
<dbReference type="PANTHER" id="PTHR18849:SF0">
    <property type="entry name" value="CILIA- AND FLAGELLA-ASSOCIATED PROTEIN 410-RELATED"/>
    <property type="match status" value="1"/>
</dbReference>
<dbReference type="OrthoDB" id="5855206at2759"/>
<dbReference type="Pfam" id="PF12799">
    <property type="entry name" value="LRR_4"/>
    <property type="match status" value="1"/>
</dbReference>
<keyword evidence="2" id="KW-0677">Repeat</keyword>
<keyword evidence="1" id="KW-0433">Leucine-rich repeat</keyword>
<evidence type="ECO:0000256" key="1">
    <source>
        <dbReference type="ARBA" id="ARBA00022614"/>
    </source>
</evidence>
<dbReference type="InterPro" id="IPR025875">
    <property type="entry name" value="Leu-rich_rpt_4"/>
</dbReference>